<dbReference type="PANTHER" id="PTHR11741:SF0">
    <property type="entry name" value="ELONGATION FACTOR TS, MITOCHONDRIAL"/>
    <property type="match status" value="1"/>
</dbReference>
<evidence type="ECO:0000256" key="8">
    <source>
        <dbReference type="RuleBase" id="RU000643"/>
    </source>
</evidence>
<dbReference type="FunFam" id="1.10.8.10:FF:000001">
    <property type="entry name" value="Elongation factor Ts"/>
    <property type="match status" value="1"/>
</dbReference>
<dbReference type="GO" id="GO:0005737">
    <property type="term" value="C:cytoplasm"/>
    <property type="evidence" value="ECO:0007669"/>
    <property type="project" value="UniProtKB-SubCell"/>
</dbReference>
<dbReference type="NCBIfam" id="TIGR00116">
    <property type="entry name" value="tsf"/>
    <property type="match status" value="1"/>
</dbReference>
<dbReference type="SUPFAM" id="SSF46934">
    <property type="entry name" value="UBA-like"/>
    <property type="match status" value="1"/>
</dbReference>
<accession>A0A4R0XI84</accession>
<dbReference type="SUPFAM" id="SSF54713">
    <property type="entry name" value="Elongation factor Ts (EF-Ts), dimerisation domain"/>
    <property type="match status" value="1"/>
</dbReference>
<dbReference type="Gene3D" id="3.30.479.20">
    <property type="entry name" value="Elongation factor Ts, dimerisation domain"/>
    <property type="match status" value="2"/>
</dbReference>
<keyword evidence="11" id="KW-1185">Reference proteome</keyword>
<evidence type="ECO:0000256" key="4">
    <source>
        <dbReference type="ARBA" id="ARBA00022768"/>
    </source>
</evidence>
<feature type="non-terminal residue" evidence="10">
    <location>
        <position position="231"/>
    </location>
</feature>
<dbReference type="RefSeq" id="WP_131613993.1">
    <property type="nucleotide sequence ID" value="NZ_PSZP01000074.1"/>
</dbReference>
<sequence length="231" mass="24830">MAVTALQVKELRQRTGAGILDSKKALEATDGDVDKAIEWLQERGASRIAAEGLVATAQNETAAVMVEINSETDFVAKNAQFQELVKTIANGLLAVEFASDEEAANAIINGKTVTELCVEATSTIGEKISFRRATKVVKADNQSIGSYTHANGQIASLVVIEGGNEEAAKNVSMHVAAMNPEFLDADSMPQETIASHKAEIMEELKDVNKPEKIKEMMAEGKLRKILSDLTL</sequence>
<evidence type="ECO:0000259" key="9">
    <source>
        <dbReference type="Pfam" id="PF00889"/>
    </source>
</evidence>
<dbReference type="InterPro" id="IPR036402">
    <property type="entry name" value="EF-Ts_dimer_sf"/>
</dbReference>
<proteinExistence type="inferred from homology"/>
<dbReference type="HAMAP" id="MF_00050">
    <property type="entry name" value="EF_Ts"/>
    <property type="match status" value="1"/>
</dbReference>
<dbReference type="PANTHER" id="PTHR11741">
    <property type="entry name" value="ELONGATION FACTOR TS"/>
    <property type="match status" value="1"/>
</dbReference>
<dbReference type="InterPro" id="IPR001816">
    <property type="entry name" value="Transl_elong_EFTs/EF1B"/>
</dbReference>
<dbReference type="EMBL" id="PSZP01000074">
    <property type="protein sequence ID" value="TCG10296.1"/>
    <property type="molecule type" value="Genomic_DNA"/>
</dbReference>
<dbReference type="InterPro" id="IPR009060">
    <property type="entry name" value="UBA-like_sf"/>
</dbReference>
<evidence type="ECO:0000256" key="5">
    <source>
        <dbReference type="ARBA" id="ARBA00022917"/>
    </source>
</evidence>
<organism evidence="10 11">
    <name type="scientific">Mycoplasma todarodis</name>
    <dbReference type="NCBI Taxonomy" id="1937191"/>
    <lineage>
        <taxon>Bacteria</taxon>
        <taxon>Bacillati</taxon>
        <taxon>Mycoplasmatota</taxon>
        <taxon>Mollicutes</taxon>
        <taxon>Mycoplasmataceae</taxon>
        <taxon>Mycoplasma</taxon>
    </lineage>
</organism>
<dbReference type="Proteomes" id="UP000291072">
    <property type="component" value="Unassembled WGS sequence"/>
</dbReference>
<name>A0A4R0XI84_9MOLU</name>
<evidence type="ECO:0000313" key="10">
    <source>
        <dbReference type="EMBL" id="TCG10296.1"/>
    </source>
</evidence>
<protein>
    <recommendedName>
        <fullName evidence="2 7">Elongation factor Ts</fullName>
    </recommendedName>
</protein>
<feature type="domain" description="Translation elongation factor EFTs/EF1B dimerisation" evidence="9">
    <location>
        <begin position="63"/>
        <end position="231"/>
    </location>
</feature>
<evidence type="ECO:0000256" key="6">
    <source>
        <dbReference type="ARBA" id="ARBA00025453"/>
    </source>
</evidence>
<keyword evidence="5 7" id="KW-0648">Protein biosynthesis</keyword>
<dbReference type="Pfam" id="PF00889">
    <property type="entry name" value="EF_TS"/>
    <property type="match status" value="1"/>
</dbReference>
<gene>
    <name evidence="10" type="ORF">C4B25_04740</name>
</gene>
<dbReference type="PROSITE" id="PS01126">
    <property type="entry name" value="EF_TS_1"/>
    <property type="match status" value="1"/>
</dbReference>
<comment type="caution">
    <text evidence="10">The sequence shown here is derived from an EMBL/GenBank/DDBJ whole genome shotgun (WGS) entry which is preliminary data.</text>
</comment>
<dbReference type="GO" id="GO:0003746">
    <property type="term" value="F:translation elongation factor activity"/>
    <property type="evidence" value="ECO:0007669"/>
    <property type="project" value="UniProtKB-KW"/>
</dbReference>
<comment type="similarity">
    <text evidence="1 7">Belongs to the EF-Ts family.</text>
</comment>
<evidence type="ECO:0000256" key="7">
    <source>
        <dbReference type="RuleBase" id="RU000642"/>
    </source>
</evidence>
<evidence type="ECO:0000256" key="3">
    <source>
        <dbReference type="ARBA" id="ARBA00022490"/>
    </source>
</evidence>
<evidence type="ECO:0000256" key="2">
    <source>
        <dbReference type="ARBA" id="ARBA00016956"/>
    </source>
</evidence>
<comment type="subcellular location">
    <subcellularLocation>
        <location evidence="8">Cytoplasm</location>
    </subcellularLocation>
</comment>
<dbReference type="InterPro" id="IPR018101">
    <property type="entry name" value="Transl_elong_Ts_CS"/>
</dbReference>
<dbReference type="CDD" id="cd14275">
    <property type="entry name" value="UBA_EF-Ts"/>
    <property type="match status" value="1"/>
</dbReference>
<evidence type="ECO:0000256" key="1">
    <source>
        <dbReference type="ARBA" id="ARBA00005532"/>
    </source>
</evidence>
<dbReference type="AlphaFoldDB" id="A0A4R0XI84"/>
<keyword evidence="4 7" id="KW-0251">Elongation factor</keyword>
<reference evidence="10 11" key="1">
    <citation type="submission" date="2018-02" db="EMBL/GenBank/DDBJ databases">
        <title>Mycoplasma marinum and Mycoplasma todarodis sp. nov., moderately halophilic and psychrotolerant mycoplasmas isolated from cephalopods.</title>
        <authorList>
            <person name="Viver T."/>
        </authorList>
    </citation>
    <scope>NUCLEOTIDE SEQUENCE [LARGE SCALE GENOMIC DNA]</scope>
    <source>
        <strain evidence="10 11">5H</strain>
    </source>
</reference>
<keyword evidence="3" id="KW-0963">Cytoplasm</keyword>
<comment type="function">
    <text evidence="6 7">Associates with the EF-Tu.GDP complex and induces the exchange of GDP to GTP. It remains bound to the aminoacyl-tRNA.EF-Tu.GTP complex up to the GTP hydrolysis stage on the ribosome.</text>
</comment>
<dbReference type="Gene3D" id="1.10.8.10">
    <property type="entry name" value="DNA helicase RuvA subunit, C-terminal domain"/>
    <property type="match status" value="1"/>
</dbReference>
<dbReference type="Gene3D" id="1.10.286.20">
    <property type="match status" value="1"/>
</dbReference>
<dbReference type="PROSITE" id="PS01127">
    <property type="entry name" value="EF_TS_2"/>
    <property type="match status" value="1"/>
</dbReference>
<dbReference type="OrthoDB" id="9808348at2"/>
<evidence type="ECO:0000313" key="11">
    <source>
        <dbReference type="Proteomes" id="UP000291072"/>
    </source>
</evidence>
<dbReference type="InterPro" id="IPR014039">
    <property type="entry name" value="Transl_elong_EFTs/EF1B_dimer"/>
</dbReference>